<dbReference type="InterPro" id="IPR050789">
    <property type="entry name" value="Diverse_Enzym_Activities"/>
</dbReference>
<sequence>MPSLAHLALLATLAFAAPATMATPPPLDDGWPVADPARLGWDTDRLAALDAAIDGGAAPNTTSVLIVHRGALVHEAYFNGADPTTPHDTRSLTKSVTALLVGAAIERGLIDGVEAPVLAFFPDRRPAHPGAFKDAITVEDLLTMSAQWECDDNNTYSAGHEERMYLSADWVGFALDLPERGYAPWQTRPADSPHGRAFAYCTANSFMLGAILERVSGMSLARFAREVLERPLGIRDALWKRASEGTGMGGGGTEYRSRDLARLGQLIVDDGQWQGRRVLSGDWTRAMTQVRAQTPFDADYGYQLWRFPLVAGTRRLHAWAMSGNGGNAVFLVPEEKLVVVVTRTHYNQRGMHEQTRALLSDYVLSALP</sequence>
<feature type="signal peptide" evidence="1">
    <location>
        <begin position="1"/>
        <end position="22"/>
    </location>
</feature>
<dbReference type="Proteomes" id="UP001595892">
    <property type="component" value="Unassembled WGS sequence"/>
</dbReference>
<proteinExistence type="predicted"/>
<dbReference type="PANTHER" id="PTHR43283">
    <property type="entry name" value="BETA-LACTAMASE-RELATED"/>
    <property type="match status" value="1"/>
</dbReference>
<accession>A0ABV9NIV5</accession>
<dbReference type="PANTHER" id="PTHR43283:SF7">
    <property type="entry name" value="BETA-LACTAMASE-RELATED DOMAIN-CONTAINING PROTEIN"/>
    <property type="match status" value="1"/>
</dbReference>
<evidence type="ECO:0000313" key="3">
    <source>
        <dbReference type="EMBL" id="MFC4727419.1"/>
    </source>
</evidence>
<feature type="chain" id="PRO_5046477975" evidence="1">
    <location>
        <begin position="23"/>
        <end position="368"/>
    </location>
</feature>
<dbReference type="RefSeq" id="WP_377003432.1">
    <property type="nucleotide sequence ID" value="NZ_JBHSGG010000011.1"/>
</dbReference>
<evidence type="ECO:0000256" key="1">
    <source>
        <dbReference type="SAM" id="SignalP"/>
    </source>
</evidence>
<feature type="domain" description="Beta-lactamase-related" evidence="2">
    <location>
        <begin position="61"/>
        <end position="342"/>
    </location>
</feature>
<name>A0ABV9NIV5_9GAMM</name>
<organism evidence="3 4">
    <name type="scientific">Coralloluteibacterium thermophilum</name>
    <dbReference type="NCBI Taxonomy" id="2707049"/>
    <lineage>
        <taxon>Bacteria</taxon>
        <taxon>Pseudomonadati</taxon>
        <taxon>Pseudomonadota</taxon>
        <taxon>Gammaproteobacteria</taxon>
        <taxon>Lysobacterales</taxon>
        <taxon>Lysobacteraceae</taxon>
        <taxon>Coralloluteibacterium</taxon>
    </lineage>
</organism>
<keyword evidence="3" id="KW-0378">Hydrolase</keyword>
<protein>
    <submittedName>
        <fullName evidence="3">Serine hydrolase domain-containing protein</fullName>
        <ecNumber evidence="3">3.-.-.-</ecNumber>
    </submittedName>
</protein>
<dbReference type="InterPro" id="IPR012338">
    <property type="entry name" value="Beta-lactam/transpept-like"/>
</dbReference>
<dbReference type="SUPFAM" id="SSF56601">
    <property type="entry name" value="beta-lactamase/transpeptidase-like"/>
    <property type="match status" value="1"/>
</dbReference>
<dbReference type="Pfam" id="PF00144">
    <property type="entry name" value="Beta-lactamase"/>
    <property type="match status" value="1"/>
</dbReference>
<keyword evidence="4" id="KW-1185">Reference proteome</keyword>
<dbReference type="InterPro" id="IPR001466">
    <property type="entry name" value="Beta-lactam-related"/>
</dbReference>
<gene>
    <name evidence="3" type="ORF">ACFO3Q_04445</name>
</gene>
<comment type="caution">
    <text evidence="3">The sequence shown here is derived from an EMBL/GenBank/DDBJ whole genome shotgun (WGS) entry which is preliminary data.</text>
</comment>
<reference evidence="4" key="1">
    <citation type="journal article" date="2019" name="Int. J. Syst. Evol. Microbiol.">
        <title>The Global Catalogue of Microorganisms (GCM) 10K type strain sequencing project: providing services to taxonomists for standard genome sequencing and annotation.</title>
        <authorList>
            <consortium name="The Broad Institute Genomics Platform"/>
            <consortium name="The Broad Institute Genome Sequencing Center for Infectious Disease"/>
            <person name="Wu L."/>
            <person name="Ma J."/>
        </authorList>
    </citation>
    <scope>NUCLEOTIDE SEQUENCE [LARGE SCALE GENOMIC DNA]</scope>
    <source>
        <strain evidence="4">CGMCC 1.13574</strain>
    </source>
</reference>
<dbReference type="GO" id="GO:0016787">
    <property type="term" value="F:hydrolase activity"/>
    <property type="evidence" value="ECO:0007669"/>
    <property type="project" value="UniProtKB-KW"/>
</dbReference>
<evidence type="ECO:0000313" key="4">
    <source>
        <dbReference type="Proteomes" id="UP001595892"/>
    </source>
</evidence>
<dbReference type="EC" id="3.-.-.-" evidence="3"/>
<dbReference type="Gene3D" id="3.40.710.10">
    <property type="entry name" value="DD-peptidase/beta-lactamase superfamily"/>
    <property type="match status" value="1"/>
</dbReference>
<evidence type="ECO:0000259" key="2">
    <source>
        <dbReference type="Pfam" id="PF00144"/>
    </source>
</evidence>
<keyword evidence="1" id="KW-0732">Signal</keyword>
<dbReference type="EMBL" id="JBHSGG010000011">
    <property type="protein sequence ID" value="MFC4727419.1"/>
    <property type="molecule type" value="Genomic_DNA"/>
</dbReference>